<proteinExistence type="predicted"/>
<dbReference type="InterPro" id="IPR013879">
    <property type="entry name" value="DUF1761"/>
</dbReference>
<feature type="transmembrane region" description="Helical" evidence="1">
    <location>
        <begin position="59"/>
        <end position="81"/>
    </location>
</feature>
<keyword evidence="3" id="KW-1185">Reference proteome</keyword>
<keyword evidence="1" id="KW-0472">Membrane</keyword>
<evidence type="ECO:0000256" key="1">
    <source>
        <dbReference type="SAM" id="Phobius"/>
    </source>
</evidence>
<evidence type="ECO:0000313" key="2">
    <source>
        <dbReference type="EMBL" id="GAQ80706.1"/>
    </source>
</evidence>
<feature type="transmembrane region" description="Helical" evidence="1">
    <location>
        <begin position="12"/>
        <end position="33"/>
    </location>
</feature>
<dbReference type="OMA" id="HRYENFG"/>
<dbReference type="Proteomes" id="UP000054558">
    <property type="component" value="Unassembled WGS sequence"/>
</dbReference>
<keyword evidence="1" id="KW-0812">Transmembrane</keyword>
<reference evidence="2 3" key="1">
    <citation type="journal article" date="2014" name="Nat. Commun.">
        <title>Klebsormidium flaccidum genome reveals primary factors for plant terrestrial adaptation.</title>
        <authorList>
            <person name="Hori K."/>
            <person name="Maruyama F."/>
            <person name="Fujisawa T."/>
            <person name="Togashi T."/>
            <person name="Yamamoto N."/>
            <person name="Seo M."/>
            <person name="Sato S."/>
            <person name="Yamada T."/>
            <person name="Mori H."/>
            <person name="Tajima N."/>
            <person name="Moriyama T."/>
            <person name="Ikeuchi M."/>
            <person name="Watanabe M."/>
            <person name="Wada H."/>
            <person name="Kobayashi K."/>
            <person name="Saito M."/>
            <person name="Masuda T."/>
            <person name="Sasaki-Sekimoto Y."/>
            <person name="Mashiguchi K."/>
            <person name="Awai K."/>
            <person name="Shimojima M."/>
            <person name="Masuda S."/>
            <person name="Iwai M."/>
            <person name="Nobusawa T."/>
            <person name="Narise T."/>
            <person name="Kondo S."/>
            <person name="Saito H."/>
            <person name="Sato R."/>
            <person name="Murakawa M."/>
            <person name="Ihara Y."/>
            <person name="Oshima-Yamada Y."/>
            <person name="Ohtaka K."/>
            <person name="Satoh M."/>
            <person name="Sonobe K."/>
            <person name="Ishii M."/>
            <person name="Ohtani R."/>
            <person name="Kanamori-Sato M."/>
            <person name="Honoki R."/>
            <person name="Miyazaki D."/>
            <person name="Mochizuki H."/>
            <person name="Umetsu J."/>
            <person name="Higashi K."/>
            <person name="Shibata D."/>
            <person name="Kamiya Y."/>
            <person name="Sato N."/>
            <person name="Nakamura Y."/>
            <person name="Tabata S."/>
            <person name="Ida S."/>
            <person name="Kurokawa K."/>
            <person name="Ohta H."/>
        </authorList>
    </citation>
    <scope>NUCLEOTIDE SEQUENCE [LARGE SCALE GENOMIC DNA]</scope>
    <source>
        <strain evidence="2 3">NIES-2285</strain>
    </source>
</reference>
<gene>
    <name evidence="2" type="ORF">KFL_000600230</name>
</gene>
<dbReference type="EMBL" id="DF237009">
    <property type="protein sequence ID" value="GAQ80706.1"/>
    <property type="molecule type" value="Genomic_DNA"/>
</dbReference>
<dbReference type="AlphaFoldDB" id="A0A1Y1HW26"/>
<name>A0A1Y1HW26_KLENI</name>
<keyword evidence="1" id="KW-1133">Transmembrane helix</keyword>
<feature type="transmembrane region" description="Helical" evidence="1">
    <location>
        <begin position="128"/>
        <end position="144"/>
    </location>
</feature>
<sequence>MAPKKSPASSSGINHAAILLLTIIHQLLGGLWYGQLFKDPWLHGVGKSLQDVEPKKHPALFLIPLVAGLLLNYVLAGILALGPGPSVKRGVVWALILWGGVILPDTLTHHAFIGAPLMLTAIDTSKELVGLLISGVILGSWTANKTKAA</sequence>
<accession>A0A1Y1HW26</accession>
<protein>
    <submittedName>
        <fullName evidence="2">Uncharacterized protein</fullName>
    </submittedName>
</protein>
<evidence type="ECO:0000313" key="3">
    <source>
        <dbReference type="Proteomes" id="UP000054558"/>
    </source>
</evidence>
<organism evidence="2 3">
    <name type="scientific">Klebsormidium nitens</name>
    <name type="common">Green alga</name>
    <name type="synonym">Ulothrix nitens</name>
    <dbReference type="NCBI Taxonomy" id="105231"/>
    <lineage>
        <taxon>Eukaryota</taxon>
        <taxon>Viridiplantae</taxon>
        <taxon>Streptophyta</taxon>
        <taxon>Klebsormidiophyceae</taxon>
        <taxon>Klebsormidiales</taxon>
        <taxon>Klebsormidiaceae</taxon>
        <taxon>Klebsormidium</taxon>
    </lineage>
</organism>
<dbReference type="Pfam" id="PF08570">
    <property type="entry name" value="DUF1761"/>
    <property type="match status" value="1"/>
</dbReference>
<feature type="transmembrane region" description="Helical" evidence="1">
    <location>
        <begin position="93"/>
        <end position="122"/>
    </location>
</feature>